<gene>
    <name evidence="1" type="ORF">LITE_LOCUS50894</name>
</gene>
<organism evidence="1 2">
    <name type="scientific">Linum tenue</name>
    <dbReference type="NCBI Taxonomy" id="586396"/>
    <lineage>
        <taxon>Eukaryota</taxon>
        <taxon>Viridiplantae</taxon>
        <taxon>Streptophyta</taxon>
        <taxon>Embryophyta</taxon>
        <taxon>Tracheophyta</taxon>
        <taxon>Spermatophyta</taxon>
        <taxon>Magnoliopsida</taxon>
        <taxon>eudicotyledons</taxon>
        <taxon>Gunneridae</taxon>
        <taxon>Pentapetalae</taxon>
        <taxon>rosids</taxon>
        <taxon>fabids</taxon>
        <taxon>Malpighiales</taxon>
        <taxon>Linaceae</taxon>
        <taxon>Linum</taxon>
    </lineage>
</organism>
<proteinExistence type="predicted"/>
<dbReference type="EMBL" id="CAMGYJ010000011">
    <property type="protein sequence ID" value="CAI0626519.1"/>
    <property type="molecule type" value="Genomic_DNA"/>
</dbReference>
<name>A0AAV0S034_9ROSI</name>
<evidence type="ECO:0000313" key="1">
    <source>
        <dbReference type="EMBL" id="CAI0626519.1"/>
    </source>
</evidence>
<dbReference type="Proteomes" id="UP001154282">
    <property type="component" value="Unassembled WGS sequence"/>
</dbReference>
<accession>A0AAV0S034</accession>
<feature type="non-terminal residue" evidence="1">
    <location>
        <position position="76"/>
    </location>
</feature>
<reference evidence="1" key="1">
    <citation type="submission" date="2022-08" db="EMBL/GenBank/DDBJ databases">
        <authorList>
            <person name="Gutierrez-Valencia J."/>
        </authorList>
    </citation>
    <scope>NUCLEOTIDE SEQUENCE</scope>
</reference>
<feature type="non-terminal residue" evidence="1">
    <location>
        <position position="1"/>
    </location>
</feature>
<keyword evidence="2" id="KW-1185">Reference proteome</keyword>
<dbReference type="AlphaFoldDB" id="A0AAV0S034"/>
<sequence>LSRIIAVRCFSSGGSPSIKVPGAQLLPPVEERRIGNTPFALISWILKIMRLHYFLTGWRMVKMIIYMGKQCLMKMK</sequence>
<protein>
    <submittedName>
        <fullName evidence="1">Uncharacterized protein</fullName>
    </submittedName>
</protein>
<comment type="caution">
    <text evidence="1">The sequence shown here is derived from an EMBL/GenBank/DDBJ whole genome shotgun (WGS) entry which is preliminary data.</text>
</comment>
<evidence type="ECO:0000313" key="2">
    <source>
        <dbReference type="Proteomes" id="UP001154282"/>
    </source>
</evidence>